<dbReference type="Pfam" id="PF23247">
    <property type="entry name" value="LRR_RPS2"/>
    <property type="match status" value="1"/>
</dbReference>
<evidence type="ECO:0000313" key="2">
    <source>
        <dbReference type="EMBL" id="CAA7013877.1"/>
    </source>
</evidence>
<dbReference type="AlphaFoldDB" id="A0A6D2HGL8"/>
<accession>A0A6D2HGL8</accession>
<dbReference type="PANTHER" id="PTHR47186:SF3">
    <property type="entry name" value="OS09G0267800 PROTEIN"/>
    <property type="match status" value="1"/>
</dbReference>
<dbReference type="InterPro" id="IPR057135">
    <property type="entry name" value="At4g27190-like_LRR"/>
</dbReference>
<gene>
    <name evidence="2" type="ORF">MERR_LOCUS1111</name>
</gene>
<dbReference type="Proteomes" id="UP000467841">
    <property type="component" value="Unassembled WGS sequence"/>
</dbReference>
<dbReference type="Gene3D" id="3.80.10.10">
    <property type="entry name" value="Ribonuclease Inhibitor"/>
    <property type="match status" value="1"/>
</dbReference>
<feature type="domain" description="Disease resistance protein At4g27190-like leucine-rich repeats" evidence="1">
    <location>
        <begin position="2"/>
        <end position="108"/>
    </location>
</feature>
<comment type="caution">
    <text evidence="2">The sequence shown here is derived from an EMBL/GenBank/DDBJ whole genome shotgun (WGS) entry which is preliminary data.</text>
</comment>
<dbReference type="SUPFAM" id="SSF52058">
    <property type="entry name" value="L domain-like"/>
    <property type="match status" value="1"/>
</dbReference>
<dbReference type="InterPro" id="IPR032675">
    <property type="entry name" value="LRR_dom_sf"/>
</dbReference>
<evidence type="ECO:0000313" key="3">
    <source>
        <dbReference type="Proteomes" id="UP000467841"/>
    </source>
</evidence>
<keyword evidence="3" id="KW-1185">Reference proteome</keyword>
<name>A0A6D2HGL8_9BRAS</name>
<organism evidence="2 3">
    <name type="scientific">Microthlaspi erraticum</name>
    <dbReference type="NCBI Taxonomy" id="1685480"/>
    <lineage>
        <taxon>Eukaryota</taxon>
        <taxon>Viridiplantae</taxon>
        <taxon>Streptophyta</taxon>
        <taxon>Embryophyta</taxon>
        <taxon>Tracheophyta</taxon>
        <taxon>Spermatophyta</taxon>
        <taxon>Magnoliopsida</taxon>
        <taxon>eudicotyledons</taxon>
        <taxon>Gunneridae</taxon>
        <taxon>Pentapetalae</taxon>
        <taxon>rosids</taxon>
        <taxon>malvids</taxon>
        <taxon>Brassicales</taxon>
        <taxon>Brassicaceae</taxon>
        <taxon>Coluteocarpeae</taxon>
        <taxon>Microthlaspi</taxon>
    </lineage>
</organism>
<proteinExistence type="predicted"/>
<reference evidence="2" key="1">
    <citation type="submission" date="2020-01" db="EMBL/GenBank/DDBJ databases">
        <authorList>
            <person name="Mishra B."/>
        </authorList>
    </citation>
    <scope>NUCLEOTIDE SEQUENCE [LARGE SCALE GENOMIC DNA]</scope>
</reference>
<dbReference type="OrthoDB" id="1700985at2759"/>
<evidence type="ECO:0000259" key="1">
    <source>
        <dbReference type="Pfam" id="PF23247"/>
    </source>
</evidence>
<dbReference type="EMBL" id="CACVBM020000066">
    <property type="protein sequence ID" value="CAA7013877.1"/>
    <property type="molecule type" value="Genomic_DNA"/>
</dbReference>
<sequence>MNDKSFDRVVQLRLTGCRNCTSLGMLGQLSRLRKLYISQMRSVTIISSDFYTSNPESTHQDQQPFKALLTLSFEDMPNWKVWENVKVHGGSLFPKLELLYVVNCPQLATWPP</sequence>
<dbReference type="PANTHER" id="PTHR47186">
    <property type="entry name" value="LEUCINE-RICH REPEAT-CONTAINING PROTEIN 57"/>
    <property type="match status" value="1"/>
</dbReference>
<protein>
    <recommendedName>
        <fullName evidence="1">Disease resistance protein At4g27190-like leucine-rich repeats domain-containing protein</fullName>
    </recommendedName>
</protein>